<reference evidence="2" key="1">
    <citation type="submission" date="2022-05" db="EMBL/GenBank/DDBJ databases">
        <title>The Musa troglodytarum L. genome provides insights into the mechanism of non-climacteric behaviour and enrichment of carotenoids.</title>
        <authorList>
            <person name="Wang J."/>
        </authorList>
    </citation>
    <scope>NUCLEOTIDE SEQUENCE</scope>
    <source>
        <tissue evidence="2">Leaf</tissue>
    </source>
</reference>
<keyword evidence="1" id="KW-0812">Transmembrane</keyword>
<feature type="transmembrane region" description="Helical" evidence="1">
    <location>
        <begin position="109"/>
        <end position="128"/>
    </location>
</feature>
<accession>A0A9E7LCY1</accession>
<keyword evidence="1" id="KW-0472">Membrane</keyword>
<dbReference type="OrthoDB" id="10602505at2759"/>
<name>A0A9E7LCY1_9LILI</name>
<dbReference type="EMBL" id="CP097511">
    <property type="protein sequence ID" value="URE46160.1"/>
    <property type="molecule type" value="Genomic_DNA"/>
</dbReference>
<sequence length="251" mass="27837">MGFLGLGLGFGRRSHEESGNRGGVENAGVLRRVDETDPFHGSMGPVLPRSFADILSCGNVARKFAWRPSSGPKSSSPSRASCITAPAFFSLRLSFSIGNFCPLSRMDILAFRIVIDFVLVLGFIQLLGQGDSDGRSAGMMPKAADYACKSHHLSCLGSLLRRLIEFKVINWPCIMDLGSTNWMFIDFVFLTWYLDVQDNHIEPQHGIMNFLKRILLGLAIVGMIIAGNMYYCYTRTQLDECQVEKPIVKDS</sequence>
<dbReference type="AlphaFoldDB" id="A0A9E7LCY1"/>
<organism evidence="2 3">
    <name type="scientific">Musa troglodytarum</name>
    <name type="common">fe'i banana</name>
    <dbReference type="NCBI Taxonomy" id="320322"/>
    <lineage>
        <taxon>Eukaryota</taxon>
        <taxon>Viridiplantae</taxon>
        <taxon>Streptophyta</taxon>
        <taxon>Embryophyta</taxon>
        <taxon>Tracheophyta</taxon>
        <taxon>Spermatophyta</taxon>
        <taxon>Magnoliopsida</taxon>
        <taxon>Liliopsida</taxon>
        <taxon>Zingiberales</taxon>
        <taxon>Musaceae</taxon>
        <taxon>Musa</taxon>
    </lineage>
</organism>
<evidence type="ECO:0000313" key="3">
    <source>
        <dbReference type="Proteomes" id="UP001055439"/>
    </source>
</evidence>
<feature type="transmembrane region" description="Helical" evidence="1">
    <location>
        <begin position="169"/>
        <end position="194"/>
    </location>
</feature>
<gene>
    <name evidence="2" type="ORF">MUK42_05281</name>
</gene>
<evidence type="ECO:0000256" key="1">
    <source>
        <dbReference type="SAM" id="Phobius"/>
    </source>
</evidence>
<keyword evidence="1" id="KW-1133">Transmembrane helix</keyword>
<protein>
    <submittedName>
        <fullName evidence="2">Uncharacterized protein</fullName>
    </submittedName>
</protein>
<keyword evidence="3" id="KW-1185">Reference proteome</keyword>
<evidence type="ECO:0000313" key="2">
    <source>
        <dbReference type="EMBL" id="URE46160.1"/>
    </source>
</evidence>
<proteinExistence type="predicted"/>
<dbReference type="Proteomes" id="UP001055439">
    <property type="component" value="Chromosome 9"/>
</dbReference>
<feature type="transmembrane region" description="Helical" evidence="1">
    <location>
        <begin position="214"/>
        <end position="231"/>
    </location>
</feature>